<name>A0A0K2ZM65_9XANT</name>
<protein>
    <recommendedName>
        <fullName evidence="1">TnsA endonuclease N-terminal domain-containing protein</fullName>
    </recommendedName>
</protein>
<accession>A0A0K2ZM65</accession>
<dbReference type="InterPro" id="IPR011856">
    <property type="entry name" value="tRNA_endonuc-like_dom_sf"/>
</dbReference>
<organism evidence="2 3">
    <name type="scientific">Xanthomonas graminis pv. poae</name>
    <dbReference type="NCBI Taxonomy" id="227946"/>
    <lineage>
        <taxon>Bacteria</taxon>
        <taxon>Pseudomonadati</taxon>
        <taxon>Pseudomonadota</taxon>
        <taxon>Gammaproteobacteria</taxon>
        <taxon>Lysobacterales</taxon>
        <taxon>Lysobacteraceae</taxon>
        <taxon>Xanthomonas</taxon>
        <taxon>Xanthomonas translucens group</taxon>
        <taxon>Xanthomonas graminis</taxon>
    </lineage>
</organism>
<dbReference type="GO" id="GO:0003676">
    <property type="term" value="F:nucleic acid binding"/>
    <property type="evidence" value="ECO:0007669"/>
    <property type="project" value="InterPro"/>
</dbReference>
<sequence>MARLSSDTSVRELRTSRRSLTGRVTLGDGGVAAFESSLERDWLLALDFDPRVQAIQVQPFSLHYEHRGTTRRYTPDVRAEYRLESGMATVVYEVKPSEELRLNWSAYRPRFKAAVRYCRDHGWRFKLVTERHIRTALLDNAMFLRRYRALPEQDLYVQQLLYTLRALGTTTPQALLAAAYWAEESRMAALPMLWKLIATGRLGADLHVPLTMSAPIWLPGSSA</sequence>
<dbReference type="Gene3D" id="3.40.1350.10">
    <property type="match status" value="1"/>
</dbReference>
<dbReference type="EMBL" id="CXOK01000027">
    <property type="protein sequence ID" value="CTP86037.1"/>
    <property type="molecule type" value="Genomic_DNA"/>
</dbReference>
<evidence type="ECO:0000313" key="2">
    <source>
        <dbReference type="EMBL" id="CTP86037.1"/>
    </source>
</evidence>
<evidence type="ECO:0000313" key="3">
    <source>
        <dbReference type="Proteomes" id="UP000041247"/>
    </source>
</evidence>
<dbReference type="InterPro" id="IPR014833">
    <property type="entry name" value="TnsA_N"/>
</dbReference>
<dbReference type="Pfam" id="PF08722">
    <property type="entry name" value="Tn7_TnsA-like_N"/>
    <property type="match status" value="1"/>
</dbReference>
<feature type="domain" description="TnsA endonuclease N-terminal" evidence="1">
    <location>
        <begin position="49"/>
        <end position="130"/>
    </location>
</feature>
<reference evidence="2 3" key="1">
    <citation type="submission" date="2015-07" db="EMBL/GenBank/DDBJ databases">
        <authorList>
            <person name="Noorani M."/>
        </authorList>
    </citation>
    <scope>NUCLEOTIDE SEQUENCE [LARGE SCALE GENOMIC DNA]</scope>
    <source>
        <strain evidence="2">LMG728</strain>
    </source>
</reference>
<gene>
    <name evidence="2" type="ORF">XTPLMG728_1087</name>
</gene>
<dbReference type="Proteomes" id="UP000041247">
    <property type="component" value="Unassembled WGS sequence"/>
</dbReference>
<dbReference type="AlphaFoldDB" id="A0A0K2ZM65"/>
<evidence type="ECO:0000259" key="1">
    <source>
        <dbReference type="Pfam" id="PF08722"/>
    </source>
</evidence>
<proteinExistence type="predicted"/>